<dbReference type="AlphaFoldDB" id="A0A119CU45"/>
<keyword evidence="1" id="KW-0812">Transmembrane</keyword>
<evidence type="ECO:0000313" key="2">
    <source>
        <dbReference type="EMBL" id="KVW92749.1"/>
    </source>
</evidence>
<dbReference type="EMBL" id="LDUG01000053">
    <property type="protein sequence ID" value="KVW92749.1"/>
    <property type="molecule type" value="Genomic_DNA"/>
</dbReference>
<dbReference type="Proteomes" id="UP000064243">
    <property type="component" value="Unassembled WGS sequence"/>
</dbReference>
<gene>
    <name evidence="2" type="ORF">ABW22_15365</name>
</gene>
<reference evidence="2 3" key="1">
    <citation type="journal article" date="2015" name="Appl. Environ. Microbiol.">
        <title>Aerobic and Anaerobic Thiosulfate Oxidation by a Cold-Adapted, Subglacial Chemoautotroph.</title>
        <authorList>
            <person name="Harrold Z.R."/>
            <person name="Skidmore M.L."/>
            <person name="Hamilton T.L."/>
            <person name="Desch L."/>
            <person name="Amada K."/>
            <person name="van Gelder W."/>
            <person name="Glover K."/>
            <person name="Roden E.E."/>
            <person name="Boyd E.S."/>
        </authorList>
    </citation>
    <scope>NUCLEOTIDE SEQUENCE [LARGE SCALE GENOMIC DNA]</scope>
    <source>
        <strain evidence="2 3">RG</strain>
    </source>
</reference>
<comment type="caution">
    <text evidence="2">The sequence shown here is derived from an EMBL/GenBank/DDBJ whole genome shotgun (WGS) entry which is preliminary data.</text>
</comment>
<proteinExistence type="predicted"/>
<name>A0A119CU45_THIDE</name>
<feature type="transmembrane region" description="Helical" evidence="1">
    <location>
        <begin position="63"/>
        <end position="80"/>
    </location>
</feature>
<dbReference type="PATRIC" id="fig|36861.3.peg.2920"/>
<accession>A0A119CU45</accession>
<evidence type="ECO:0008006" key="4">
    <source>
        <dbReference type="Google" id="ProtNLM"/>
    </source>
</evidence>
<evidence type="ECO:0000256" key="1">
    <source>
        <dbReference type="SAM" id="Phobius"/>
    </source>
</evidence>
<keyword evidence="1" id="KW-0472">Membrane</keyword>
<evidence type="ECO:0000313" key="3">
    <source>
        <dbReference type="Proteomes" id="UP000064243"/>
    </source>
</evidence>
<keyword evidence="3" id="KW-1185">Reference proteome</keyword>
<organism evidence="2 3">
    <name type="scientific">Thiobacillus denitrificans</name>
    <dbReference type="NCBI Taxonomy" id="36861"/>
    <lineage>
        <taxon>Bacteria</taxon>
        <taxon>Pseudomonadati</taxon>
        <taxon>Pseudomonadota</taxon>
        <taxon>Betaproteobacteria</taxon>
        <taxon>Nitrosomonadales</taxon>
        <taxon>Thiobacillaceae</taxon>
        <taxon>Thiobacillus</taxon>
    </lineage>
</organism>
<keyword evidence="1" id="KW-1133">Transmembrane helix</keyword>
<sequence>MLSFNKRVGLVVMVVSVVASVIAFLISGSNCQFCDYSDVSMLKLVMDVFTIHLSEDIAIPTKYFLFFFLSTFGTGLLFYLEALDLLSWLAPSAETENIENK</sequence>
<protein>
    <recommendedName>
        <fullName evidence="4">Transmembrane protein</fullName>
    </recommendedName>
</protein>